<reference evidence="2 3" key="1">
    <citation type="submission" date="2021-01" db="EMBL/GenBank/DDBJ databases">
        <title>Entomomonas sp. F2A isolated from a house cricket (Acheta domesticus).</title>
        <authorList>
            <person name="Spergser J."/>
            <person name="Busse H.-J."/>
        </authorList>
    </citation>
    <scope>NUCLEOTIDE SEQUENCE [LARGE SCALE GENOMIC DNA]</scope>
    <source>
        <strain evidence="2 3">F2A</strain>
    </source>
</reference>
<dbReference type="Proteomes" id="UP000595278">
    <property type="component" value="Chromosome"/>
</dbReference>
<dbReference type="AlphaFoldDB" id="A0A974NFZ6"/>
<dbReference type="EMBL" id="CP067393">
    <property type="protein sequence ID" value="QQP86066.1"/>
    <property type="molecule type" value="Genomic_DNA"/>
</dbReference>
<dbReference type="InterPro" id="IPR032557">
    <property type="entry name" value="DUF4935"/>
</dbReference>
<protein>
    <submittedName>
        <fullName evidence="2">DUF4935 domain-containing protein</fullName>
    </submittedName>
</protein>
<proteinExistence type="predicted"/>
<evidence type="ECO:0000313" key="3">
    <source>
        <dbReference type="Proteomes" id="UP000595278"/>
    </source>
</evidence>
<dbReference type="KEGG" id="eaz:JHT90_02080"/>
<name>A0A974NFZ6_9GAMM</name>
<evidence type="ECO:0000313" key="2">
    <source>
        <dbReference type="EMBL" id="QQP86066.1"/>
    </source>
</evidence>
<accession>A0A974NFZ6</accession>
<sequence length="241" mass="28026">MYRNVEDISNEIKEKSLPVLFFDTCSILNMLNSIHIDYLPEHYLEIILILLEQHQNDCWLVSCENVYEEWKDNINAVTETLNKEIKRVDRNVNVILKTANSFLGTSHITPPIEQLNIANKIKQLSDDFLKTSFLIQRIGEYSIKAMNRVRKCEAPAKRGKSEPKDCEIIECFLDLCNVLRNKGFSQKIIFFTANKSDFGSFKDIKPPLDSQFNSVHAELITNIEHLYRIVIECRNNKNKTL</sequence>
<keyword evidence="3" id="KW-1185">Reference proteome</keyword>
<evidence type="ECO:0000259" key="1">
    <source>
        <dbReference type="Pfam" id="PF16289"/>
    </source>
</evidence>
<gene>
    <name evidence="2" type="ORF">JHT90_02080</name>
</gene>
<dbReference type="RefSeq" id="WP_201093513.1">
    <property type="nucleotide sequence ID" value="NZ_CP067393.1"/>
</dbReference>
<dbReference type="Pfam" id="PF16289">
    <property type="entry name" value="PIN_12"/>
    <property type="match status" value="1"/>
</dbReference>
<feature type="domain" description="DUF4935" evidence="1">
    <location>
        <begin position="20"/>
        <end position="198"/>
    </location>
</feature>
<organism evidence="2 3">
    <name type="scientific">Entomomonas asaccharolytica</name>
    <dbReference type="NCBI Taxonomy" id="2785331"/>
    <lineage>
        <taxon>Bacteria</taxon>
        <taxon>Pseudomonadati</taxon>
        <taxon>Pseudomonadota</taxon>
        <taxon>Gammaproteobacteria</taxon>
        <taxon>Pseudomonadales</taxon>
        <taxon>Pseudomonadaceae</taxon>
        <taxon>Entomomonas</taxon>
    </lineage>
</organism>